<dbReference type="PANTHER" id="PTHR47974">
    <property type="entry name" value="OS07G0415500 PROTEIN"/>
    <property type="match status" value="1"/>
</dbReference>
<proteinExistence type="predicted"/>
<dbReference type="OrthoDB" id="619632at2759"/>
<comment type="subcellular location">
    <subcellularLocation>
        <location evidence="1">Membrane</location>
        <topology evidence="1">Single-pass membrane protein</topology>
    </subcellularLocation>
</comment>
<feature type="chain" id="PRO_5040378669" description="Non-specific serine/threonine protein kinase" evidence="9">
    <location>
        <begin position="26"/>
        <end position="647"/>
    </location>
</feature>
<dbReference type="InterPro" id="IPR036426">
    <property type="entry name" value="Bulb-type_lectin_dom_sf"/>
</dbReference>
<dbReference type="GO" id="GO:0016020">
    <property type="term" value="C:membrane"/>
    <property type="evidence" value="ECO:0007669"/>
    <property type="project" value="UniProtKB-SubCell"/>
</dbReference>
<accession>A0A9Q0J3B1</accession>
<dbReference type="SMART" id="SM00108">
    <property type="entry name" value="B_lectin"/>
    <property type="match status" value="1"/>
</dbReference>
<dbReference type="Proteomes" id="UP001141552">
    <property type="component" value="Unassembled WGS sequence"/>
</dbReference>
<keyword evidence="3 9" id="KW-0732">Signal</keyword>
<dbReference type="SMART" id="SM00220">
    <property type="entry name" value="S_TKc"/>
    <property type="match status" value="1"/>
</dbReference>
<keyword evidence="7" id="KW-0325">Glycoprotein</keyword>
<feature type="transmembrane region" description="Helical" evidence="8">
    <location>
        <begin position="465"/>
        <end position="487"/>
    </location>
</feature>
<dbReference type="SUPFAM" id="SSF56112">
    <property type="entry name" value="Protein kinase-like (PK-like)"/>
    <property type="match status" value="1"/>
</dbReference>
<feature type="domain" description="Protein kinase" evidence="10">
    <location>
        <begin position="334"/>
        <end position="637"/>
    </location>
</feature>
<dbReference type="GO" id="GO:0005524">
    <property type="term" value="F:ATP binding"/>
    <property type="evidence" value="ECO:0007669"/>
    <property type="project" value="InterPro"/>
</dbReference>
<dbReference type="Gene3D" id="1.10.510.10">
    <property type="entry name" value="Transferase(Phosphotransferase) domain 1"/>
    <property type="match status" value="1"/>
</dbReference>
<evidence type="ECO:0000256" key="6">
    <source>
        <dbReference type="ARBA" id="ARBA00023157"/>
    </source>
</evidence>
<dbReference type="PANTHER" id="PTHR47974:SF3">
    <property type="entry name" value="RECEPTOR-LIKE SERINE_THREONINE-PROTEIN KINASE"/>
    <property type="match status" value="1"/>
</dbReference>
<feature type="non-terminal residue" evidence="12">
    <location>
        <position position="647"/>
    </location>
</feature>
<dbReference type="GO" id="GO:0004672">
    <property type="term" value="F:protein kinase activity"/>
    <property type="evidence" value="ECO:0007669"/>
    <property type="project" value="InterPro"/>
</dbReference>
<protein>
    <recommendedName>
        <fullName evidence="14">Non-specific serine/threonine protein kinase</fullName>
    </recommendedName>
</protein>
<evidence type="ECO:0000256" key="4">
    <source>
        <dbReference type="ARBA" id="ARBA00022989"/>
    </source>
</evidence>
<evidence type="ECO:0008006" key="14">
    <source>
        <dbReference type="Google" id="ProtNLM"/>
    </source>
</evidence>
<evidence type="ECO:0000256" key="8">
    <source>
        <dbReference type="SAM" id="Phobius"/>
    </source>
</evidence>
<gene>
    <name evidence="12" type="ORF">Tsubulata_050888</name>
</gene>
<evidence type="ECO:0000256" key="7">
    <source>
        <dbReference type="ARBA" id="ARBA00023180"/>
    </source>
</evidence>
<dbReference type="GO" id="GO:0048544">
    <property type="term" value="P:recognition of pollen"/>
    <property type="evidence" value="ECO:0007669"/>
    <property type="project" value="InterPro"/>
</dbReference>
<feature type="domain" description="Bulb-type lectin" evidence="11">
    <location>
        <begin position="22"/>
        <end position="153"/>
    </location>
</feature>
<dbReference type="InterPro" id="IPR001480">
    <property type="entry name" value="Bulb-type_lectin_dom"/>
</dbReference>
<keyword evidence="6" id="KW-1015">Disulfide bond</keyword>
<evidence type="ECO:0000313" key="12">
    <source>
        <dbReference type="EMBL" id="KAJ4826844.1"/>
    </source>
</evidence>
<keyword evidence="5 8" id="KW-0472">Membrane</keyword>
<organism evidence="12 13">
    <name type="scientific">Turnera subulata</name>
    <dbReference type="NCBI Taxonomy" id="218843"/>
    <lineage>
        <taxon>Eukaryota</taxon>
        <taxon>Viridiplantae</taxon>
        <taxon>Streptophyta</taxon>
        <taxon>Embryophyta</taxon>
        <taxon>Tracheophyta</taxon>
        <taxon>Spermatophyta</taxon>
        <taxon>Magnoliopsida</taxon>
        <taxon>eudicotyledons</taxon>
        <taxon>Gunneridae</taxon>
        <taxon>Pentapetalae</taxon>
        <taxon>rosids</taxon>
        <taxon>fabids</taxon>
        <taxon>Malpighiales</taxon>
        <taxon>Passifloraceae</taxon>
        <taxon>Turnera</taxon>
    </lineage>
</organism>
<feature type="signal peptide" evidence="9">
    <location>
        <begin position="1"/>
        <end position="25"/>
    </location>
</feature>
<evidence type="ECO:0000259" key="10">
    <source>
        <dbReference type="PROSITE" id="PS50011"/>
    </source>
</evidence>
<dbReference type="PROSITE" id="PS50927">
    <property type="entry name" value="BULB_LECTIN"/>
    <property type="match status" value="1"/>
</dbReference>
<dbReference type="SUPFAM" id="SSF51110">
    <property type="entry name" value="alpha-D-mannose-specific plant lectins"/>
    <property type="match status" value="1"/>
</dbReference>
<evidence type="ECO:0000259" key="11">
    <source>
        <dbReference type="PROSITE" id="PS50927"/>
    </source>
</evidence>
<evidence type="ECO:0000256" key="3">
    <source>
        <dbReference type="ARBA" id="ARBA00022729"/>
    </source>
</evidence>
<evidence type="ECO:0000256" key="5">
    <source>
        <dbReference type="ARBA" id="ARBA00023136"/>
    </source>
</evidence>
<keyword evidence="4 8" id="KW-1133">Transmembrane helix</keyword>
<keyword evidence="2 8" id="KW-0812">Transmembrane</keyword>
<dbReference type="EMBL" id="JAKUCV010006572">
    <property type="protein sequence ID" value="KAJ4826844.1"/>
    <property type="molecule type" value="Genomic_DNA"/>
</dbReference>
<dbReference type="InterPro" id="IPR000858">
    <property type="entry name" value="S_locus_glycoprot_dom"/>
</dbReference>
<dbReference type="Pfam" id="PF00069">
    <property type="entry name" value="Pkinase"/>
    <property type="match status" value="1"/>
</dbReference>
<dbReference type="FunFam" id="2.90.10.10:FF:000017">
    <property type="entry name" value="Putative receptor protein kinase ZmPK1"/>
    <property type="match status" value="1"/>
</dbReference>
<keyword evidence="13" id="KW-1185">Reference proteome</keyword>
<sequence>YPMSAPQWFLLVLSILIISSPFSSSSSHDTLREGSRLAVTNPDHVLVSANNVFSAGFYPVGDNAYCFAIWFNDPSCPHNCTLVWMANRDTPVNGRRSTLSLLKTGNLVLTDAGKTVVWSTDTSSSSCLSLRLLNSGNLALVTEEGFIMWQSFDSPTDTLLPGQPLTRKTQLVSSRSQSNFSSGFYRLTFDDDNVLRLIYEGPDLSSVMWPDHWLRSFEAGRTEYNSSRNAVFDSYGNFTSSDNLTFYSSDYGAILQRRLTVDFDGNLRMYGRQDWRSSWVVSWEVFAHPCKIHGTCGPNAVCRYIPNIGRTCSCHQGFKRKDLTDWSLGCEPEFNASCAPTESTFHRISRTESYGYDIQFYINYTLDMCKEVCLQRCDCKGFVFKYYFQNYPDYIPYCFPKSQLLNGYRSPNFRGDLYVKVPKTSEFSNDWPANEIKLELDCSTGAVENLDRKYEKSRGNGSTTILLWFVSAVGILELCGIFLVWLFMIRSRQNRVSDFGLSRLLNRGDLDNPSFSRIRGTRGYMAPEWLRKQPITSKVDVYSFGVVVMETITGKNLGLENVDSREEAERRKLLGENREMKYGGVTDALIKDLVDPTMGSDFDINKVKSLLRVALNCVKQDKDSRPTMSQVVEMLLYHKDDDQQPNS</sequence>
<evidence type="ECO:0000256" key="2">
    <source>
        <dbReference type="ARBA" id="ARBA00022692"/>
    </source>
</evidence>
<evidence type="ECO:0000256" key="9">
    <source>
        <dbReference type="SAM" id="SignalP"/>
    </source>
</evidence>
<dbReference type="PROSITE" id="PS50011">
    <property type="entry name" value="PROTEIN_KINASE_DOM"/>
    <property type="match status" value="1"/>
</dbReference>
<reference evidence="12" key="1">
    <citation type="submission" date="2022-02" db="EMBL/GenBank/DDBJ databases">
        <authorList>
            <person name="Henning P.M."/>
            <person name="McCubbin A.G."/>
            <person name="Shore J.S."/>
        </authorList>
    </citation>
    <scope>NUCLEOTIDE SEQUENCE</scope>
    <source>
        <strain evidence="12">F60SS</strain>
        <tissue evidence="12">Leaves</tissue>
    </source>
</reference>
<dbReference type="InterPro" id="IPR000719">
    <property type="entry name" value="Prot_kinase_dom"/>
</dbReference>
<reference evidence="12" key="2">
    <citation type="journal article" date="2023" name="Plants (Basel)">
        <title>Annotation of the Turnera subulata (Passifloraceae) Draft Genome Reveals the S-Locus Evolved after the Divergence of Turneroideae from Passifloroideae in a Stepwise Manner.</title>
        <authorList>
            <person name="Henning P.M."/>
            <person name="Roalson E.H."/>
            <person name="Mir W."/>
            <person name="McCubbin A.G."/>
            <person name="Shore J.S."/>
        </authorList>
    </citation>
    <scope>NUCLEOTIDE SEQUENCE</scope>
    <source>
        <strain evidence="12">F60SS</strain>
    </source>
</reference>
<dbReference type="Pfam" id="PF00954">
    <property type="entry name" value="S_locus_glycop"/>
    <property type="match status" value="1"/>
</dbReference>
<dbReference type="CDD" id="cd00028">
    <property type="entry name" value="B_lectin"/>
    <property type="match status" value="1"/>
</dbReference>
<evidence type="ECO:0000313" key="13">
    <source>
        <dbReference type="Proteomes" id="UP001141552"/>
    </source>
</evidence>
<dbReference type="AlphaFoldDB" id="A0A9Q0J3B1"/>
<dbReference type="Gene3D" id="2.90.10.10">
    <property type="entry name" value="Bulb-type lectin domain"/>
    <property type="match status" value="2"/>
</dbReference>
<comment type="caution">
    <text evidence="12">The sequence shown here is derived from an EMBL/GenBank/DDBJ whole genome shotgun (WGS) entry which is preliminary data.</text>
</comment>
<name>A0A9Q0J3B1_9ROSI</name>
<dbReference type="Pfam" id="PF01453">
    <property type="entry name" value="B_lectin"/>
    <property type="match status" value="1"/>
</dbReference>
<dbReference type="InterPro" id="IPR011009">
    <property type="entry name" value="Kinase-like_dom_sf"/>
</dbReference>
<evidence type="ECO:0000256" key="1">
    <source>
        <dbReference type="ARBA" id="ARBA00004167"/>
    </source>
</evidence>